<accession>A0ABY9YPJ0</accession>
<sequence length="349" mass="38325">MNTTVSAMTTPNPPALFTDLGPLPSSAPTHLWADYVELRAMTSQDKLFSHGFLQDCIDLAEDVNVDADSSLEEDGLLAAMDHGDFPEDGDGVSTEDERAERLSKKWGDIKIALSSREIRMGAARPFHLEGDVLKFELDETNGLHALYVSLLVSSCLRYVNKKRYAEITDYVEVLGALVFTAIMPKMWNVTIFGAKAPAFTGTTSQKLRQLAELIRANVMFEDAEINAGSSGDAGLDVVAWHDFGDGLGQIPVAFAQCGCSPKDIDHKQLEASPASFNRWIKPHHPAVNYYIAPLDFRSNTGHWVRKPGEVVLIDRSRIVNILKNYNQTVTYSAPAFVTEAVAYQVSTGA</sequence>
<dbReference type="Proteomes" id="UP001302072">
    <property type="component" value="Chromosome"/>
</dbReference>
<evidence type="ECO:0000313" key="2">
    <source>
        <dbReference type="EMBL" id="WNH52824.1"/>
    </source>
</evidence>
<gene>
    <name evidence="2" type="ORF">PDM29_00705</name>
</gene>
<protein>
    <submittedName>
        <fullName evidence="2">Uncharacterized protein</fullName>
    </submittedName>
</protein>
<name>A0ABY9YPJ0_9GAMM</name>
<keyword evidence="3" id="KW-1185">Reference proteome</keyword>
<organism evidence="2 3">
    <name type="scientific">Stenotrophomonas oahuensis</name>
    <dbReference type="NCBI Taxonomy" id="3003271"/>
    <lineage>
        <taxon>Bacteria</taxon>
        <taxon>Pseudomonadati</taxon>
        <taxon>Pseudomonadota</taxon>
        <taxon>Gammaproteobacteria</taxon>
        <taxon>Lysobacterales</taxon>
        <taxon>Lysobacteraceae</taxon>
        <taxon>Stenotrophomonas</taxon>
    </lineage>
</organism>
<evidence type="ECO:0000256" key="1">
    <source>
        <dbReference type="SAM" id="MobiDB-lite"/>
    </source>
</evidence>
<feature type="compositionally biased region" description="Polar residues" evidence="1">
    <location>
        <begin position="1"/>
        <end position="10"/>
    </location>
</feature>
<dbReference type="EMBL" id="CP115541">
    <property type="protein sequence ID" value="WNH52824.1"/>
    <property type="molecule type" value="Genomic_DNA"/>
</dbReference>
<proteinExistence type="predicted"/>
<dbReference type="RefSeq" id="WP_311192008.1">
    <property type="nucleotide sequence ID" value="NZ_CP115541.1"/>
</dbReference>
<reference evidence="2 3" key="1">
    <citation type="submission" date="2022-12" db="EMBL/GenBank/DDBJ databases">
        <title>Two new species, Stenotrophomonas aracearum and Stenotrophomonas oahuensis, isolated from Anthurium (Araceae family) in Hawaii.</title>
        <authorList>
            <person name="Chunag S.C."/>
            <person name="Dobhal S."/>
            <person name="Alvarez A."/>
            <person name="Arif M."/>
        </authorList>
    </citation>
    <scope>NUCLEOTIDE SEQUENCE [LARGE SCALE GENOMIC DNA]</scope>
    <source>
        <strain evidence="2 3">A5586</strain>
    </source>
</reference>
<feature type="region of interest" description="Disordered" evidence="1">
    <location>
        <begin position="1"/>
        <end position="21"/>
    </location>
</feature>
<evidence type="ECO:0000313" key="3">
    <source>
        <dbReference type="Proteomes" id="UP001302072"/>
    </source>
</evidence>